<name>A0A346NLE4_9ALTE</name>
<dbReference type="KEGG" id="salm:D0Y50_08215"/>
<gene>
    <name evidence="1" type="ORF">D0Y50_08215</name>
</gene>
<organism evidence="1 2">
    <name type="scientific">Salinimonas sediminis</name>
    <dbReference type="NCBI Taxonomy" id="2303538"/>
    <lineage>
        <taxon>Bacteria</taxon>
        <taxon>Pseudomonadati</taxon>
        <taxon>Pseudomonadota</taxon>
        <taxon>Gammaproteobacteria</taxon>
        <taxon>Alteromonadales</taxon>
        <taxon>Alteromonadaceae</taxon>
        <taxon>Alteromonas/Salinimonas group</taxon>
        <taxon>Salinimonas</taxon>
    </lineage>
</organism>
<evidence type="ECO:0000313" key="1">
    <source>
        <dbReference type="EMBL" id="AXR06351.1"/>
    </source>
</evidence>
<proteinExistence type="predicted"/>
<reference evidence="1 2" key="1">
    <citation type="submission" date="2018-08" db="EMBL/GenBank/DDBJ databases">
        <title>Salinimonas sediminis sp. nov., a piezophilic bacterium isolated from a deep-sea sediment sample from the New Britain Trench.</title>
        <authorList>
            <person name="Cao J."/>
        </authorList>
    </citation>
    <scope>NUCLEOTIDE SEQUENCE [LARGE SCALE GENOMIC DNA]</scope>
    <source>
        <strain evidence="1 2">N102</strain>
    </source>
</reference>
<sequence length="110" mass="12273">MQPSSFDVDSAENTPNMLTKQCIEEFASGHGLMIKNITPANTNAMVAQLHDNGVIFAQAVTHKNCILEHKINNKAMQHYEAMLSEGVFLFTRLSANLPTSFSTRDWLISF</sequence>
<protein>
    <submittedName>
        <fullName evidence="1">Uncharacterized protein</fullName>
    </submittedName>
</protein>
<keyword evidence="2" id="KW-1185">Reference proteome</keyword>
<dbReference type="Proteomes" id="UP000262073">
    <property type="component" value="Chromosome"/>
</dbReference>
<evidence type="ECO:0000313" key="2">
    <source>
        <dbReference type="Proteomes" id="UP000262073"/>
    </source>
</evidence>
<accession>A0A346NLE4</accession>
<dbReference type="EMBL" id="CP031769">
    <property type="protein sequence ID" value="AXR06351.1"/>
    <property type="molecule type" value="Genomic_DNA"/>
</dbReference>
<dbReference type="AlphaFoldDB" id="A0A346NLE4"/>
<dbReference type="RefSeq" id="WP_108566899.1">
    <property type="nucleotide sequence ID" value="NZ_CP031769.1"/>
</dbReference>